<evidence type="ECO:0000313" key="3">
    <source>
        <dbReference type="Proteomes" id="UP001302745"/>
    </source>
</evidence>
<feature type="compositionally biased region" description="Basic and acidic residues" evidence="1">
    <location>
        <begin position="12"/>
        <end position="21"/>
    </location>
</feature>
<feature type="compositionally biased region" description="Polar residues" evidence="1">
    <location>
        <begin position="59"/>
        <end position="82"/>
    </location>
</feature>
<reference evidence="2" key="1">
    <citation type="journal article" date="2023" name="Mol. Phylogenet. Evol.">
        <title>Genome-scale phylogeny and comparative genomics of the fungal order Sordariales.</title>
        <authorList>
            <person name="Hensen N."/>
            <person name="Bonometti L."/>
            <person name="Westerberg I."/>
            <person name="Brannstrom I.O."/>
            <person name="Guillou S."/>
            <person name="Cros-Aarteil S."/>
            <person name="Calhoun S."/>
            <person name="Haridas S."/>
            <person name="Kuo A."/>
            <person name="Mondo S."/>
            <person name="Pangilinan J."/>
            <person name="Riley R."/>
            <person name="LaButti K."/>
            <person name="Andreopoulos B."/>
            <person name="Lipzen A."/>
            <person name="Chen C."/>
            <person name="Yan M."/>
            <person name="Daum C."/>
            <person name="Ng V."/>
            <person name="Clum A."/>
            <person name="Steindorff A."/>
            <person name="Ohm R.A."/>
            <person name="Martin F."/>
            <person name="Silar P."/>
            <person name="Natvig D.O."/>
            <person name="Lalanne C."/>
            <person name="Gautier V."/>
            <person name="Ament-Velasquez S.L."/>
            <person name="Kruys A."/>
            <person name="Hutchinson M.I."/>
            <person name="Powell A.J."/>
            <person name="Barry K."/>
            <person name="Miller A.N."/>
            <person name="Grigoriev I.V."/>
            <person name="Debuchy R."/>
            <person name="Gladieux P."/>
            <person name="Hiltunen Thoren M."/>
            <person name="Johannesson H."/>
        </authorList>
    </citation>
    <scope>NUCLEOTIDE SEQUENCE</scope>
    <source>
        <strain evidence="2">CBS 538.74</strain>
    </source>
</reference>
<dbReference type="EMBL" id="MU857072">
    <property type="protein sequence ID" value="KAK4150441.1"/>
    <property type="molecule type" value="Genomic_DNA"/>
</dbReference>
<accession>A0AAN6ZVJ8</accession>
<reference evidence="2" key="2">
    <citation type="submission" date="2023-05" db="EMBL/GenBank/DDBJ databases">
        <authorList>
            <consortium name="Lawrence Berkeley National Laboratory"/>
            <person name="Steindorff A."/>
            <person name="Hensen N."/>
            <person name="Bonometti L."/>
            <person name="Westerberg I."/>
            <person name="Brannstrom I.O."/>
            <person name="Guillou S."/>
            <person name="Cros-Aarteil S."/>
            <person name="Calhoun S."/>
            <person name="Haridas S."/>
            <person name="Kuo A."/>
            <person name="Mondo S."/>
            <person name="Pangilinan J."/>
            <person name="Riley R."/>
            <person name="Labutti K."/>
            <person name="Andreopoulos B."/>
            <person name="Lipzen A."/>
            <person name="Chen C."/>
            <person name="Yanf M."/>
            <person name="Daum C."/>
            <person name="Ng V."/>
            <person name="Clum A."/>
            <person name="Ohm R."/>
            <person name="Martin F."/>
            <person name="Silar P."/>
            <person name="Natvig D."/>
            <person name="Lalanne C."/>
            <person name="Gautier V."/>
            <person name="Ament-Velasquez S.L."/>
            <person name="Kruys A."/>
            <person name="Hutchinson M.I."/>
            <person name="Powell A.J."/>
            <person name="Barry K."/>
            <person name="Miller A.N."/>
            <person name="Grigoriev I.V."/>
            <person name="Debuchy R."/>
            <person name="Gladieux P."/>
            <person name="Thoren M.H."/>
            <person name="Johannesson H."/>
        </authorList>
    </citation>
    <scope>NUCLEOTIDE SEQUENCE</scope>
    <source>
        <strain evidence="2">CBS 538.74</strain>
    </source>
</reference>
<evidence type="ECO:0000313" key="2">
    <source>
        <dbReference type="EMBL" id="KAK4150441.1"/>
    </source>
</evidence>
<proteinExistence type="predicted"/>
<protein>
    <submittedName>
        <fullName evidence="2">Uncharacterized protein</fullName>
    </submittedName>
</protein>
<gene>
    <name evidence="2" type="ORF">C8A00DRAFT_18035</name>
</gene>
<sequence length="113" mass="11785">MSNIIQAVKDAVNPKRREHATAETYDAQTRGPYADGSPAGQSKASPPGEARNPGRAEQSDLSSTPAGRRSGSVTSQTMNTAEEPNRSPKLGDSAGYGGMIKPVHKEGGKYGLS</sequence>
<comment type="caution">
    <text evidence="2">The sequence shown here is derived from an EMBL/GenBank/DDBJ whole genome shotgun (WGS) entry which is preliminary data.</text>
</comment>
<feature type="compositionally biased region" description="Basic and acidic residues" evidence="1">
    <location>
        <begin position="103"/>
        <end position="113"/>
    </location>
</feature>
<keyword evidence="3" id="KW-1185">Reference proteome</keyword>
<dbReference type="AlphaFoldDB" id="A0AAN6ZVJ8"/>
<name>A0AAN6ZVJ8_9PEZI</name>
<dbReference type="Proteomes" id="UP001302745">
    <property type="component" value="Unassembled WGS sequence"/>
</dbReference>
<feature type="region of interest" description="Disordered" evidence="1">
    <location>
        <begin position="1"/>
        <end position="113"/>
    </location>
</feature>
<evidence type="ECO:0000256" key="1">
    <source>
        <dbReference type="SAM" id="MobiDB-lite"/>
    </source>
</evidence>
<organism evidence="2 3">
    <name type="scientific">Chaetomidium leptoderma</name>
    <dbReference type="NCBI Taxonomy" id="669021"/>
    <lineage>
        <taxon>Eukaryota</taxon>
        <taxon>Fungi</taxon>
        <taxon>Dikarya</taxon>
        <taxon>Ascomycota</taxon>
        <taxon>Pezizomycotina</taxon>
        <taxon>Sordariomycetes</taxon>
        <taxon>Sordariomycetidae</taxon>
        <taxon>Sordariales</taxon>
        <taxon>Chaetomiaceae</taxon>
        <taxon>Chaetomidium</taxon>
    </lineage>
</organism>